<sequence length="72" mass="8250">MGEEIRKRLLDCVGESIEVRTNQNAKICGKLSWLSPDCCMAEVTLKNGQIETLMDDRIKTIKIKTMKRLPVR</sequence>
<name>A0ABS4GS20_9BACL</name>
<dbReference type="Proteomes" id="UP001519343">
    <property type="component" value="Unassembled WGS sequence"/>
</dbReference>
<dbReference type="EMBL" id="JAGGKT010000009">
    <property type="protein sequence ID" value="MBP1933073.1"/>
    <property type="molecule type" value="Genomic_DNA"/>
</dbReference>
<gene>
    <name evidence="1" type="ORF">J2Z37_003084</name>
</gene>
<keyword evidence="2" id="KW-1185">Reference proteome</keyword>
<evidence type="ECO:0000313" key="1">
    <source>
        <dbReference type="EMBL" id="MBP1933073.1"/>
    </source>
</evidence>
<dbReference type="RefSeq" id="WP_209811102.1">
    <property type="nucleotide sequence ID" value="NZ_JAGGKT010000009.1"/>
</dbReference>
<organism evidence="1 2">
    <name type="scientific">Ammoniphilus resinae</name>
    <dbReference type="NCBI Taxonomy" id="861532"/>
    <lineage>
        <taxon>Bacteria</taxon>
        <taxon>Bacillati</taxon>
        <taxon>Bacillota</taxon>
        <taxon>Bacilli</taxon>
        <taxon>Bacillales</taxon>
        <taxon>Paenibacillaceae</taxon>
        <taxon>Aneurinibacillus group</taxon>
        <taxon>Ammoniphilus</taxon>
    </lineage>
</organism>
<reference evidence="1 2" key="1">
    <citation type="submission" date="2021-03" db="EMBL/GenBank/DDBJ databases">
        <title>Genomic Encyclopedia of Type Strains, Phase IV (KMG-IV): sequencing the most valuable type-strain genomes for metagenomic binning, comparative biology and taxonomic classification.</title>
        <authorList>
            <person name="Goeker M."/>
        </authorList>
    </citation>
    <scope>NUCLEOTIDE SEQUENCE [LARGE SCALE GENOMIC DNA]</scope>
    <source>
        <strain evidence="1 2">DSM 24738</strain>
    </source>
</reference>
<accession>A0ABS4GS20</accession>
<protein>
    <submittedName>
        <fullName evidence="1">Uncharacterized protein</fullName>
    </submittedName>
</protein>
<comment type="caution">
    <text evidence="1">The sequence shown here is derived from an EMBL/GenBank/DDBJ whole genome shotgun (WGS) entry which is preliminary data.</text>
</comment>
<evidence type="ECO:0000313" key="2">
    <source>
        <dbReference type="Proteomes" id="UP001519343"/>
    </source>
</evidence>
<proteinExistence type="predicted"/>